<feature type="region of interest" description="Disordered" evidence="8">
    <location>
        <begin position="1"/>
        <end position="21"/>
    </location>
</feature>
<evidence type="ECO:0000256" key="1">
    <source>
        <dbReference type="ARBA" id="ARBA00004651"/>
    </source>
</evidence>
<sequence>MSWSTSSQPFSTPGSAMTEPSTINIAARPDRATTYGLWGTLRRRLQFWISIALLVILALIAAFPGLIAGLFGEKDPRSCDLSASNSEPVPGHPFGTDVQGCDVLANVLFGTRTSLFIGIAATAICLIIAVIVGTLAGYLGGWVDSLIARMADVFLGFPFLLGAIIVLNTAPSRTPLLMASVLAFFSWPTFARLIRGSVRGVREREYVQAAFAIGVSHLRLVLTHVLPNSLAPTLAIAATAVGGVIGAEATLTFLGVGLVEPSISWGLQLSTAQAHFQAAPHTVVFPSLFLTITVISLIMLGDALRDGLDPRGRL</sequence>
<feature type="transmembrane region" description="Helical" evidence="7">
    <location>
        <begin position="151"/>
        <end position="170"/>
    </location>
</feature>
<dbReference type="InterPro" id="IPR050366">
    <property type="entry name" value="BP-dependent_transpt_permease"/>
</dbReference>
<dbReference type="PANTHER" id="PTHR43386">
    <property type="entry name" value="OLIGOPEPTIDE TRANSPORT SYSTEM PERMEASE PROTEIN APPC"/>
    <property type="match status" value="1"/>
</dbReference>
<evidence type="ECO:0000256" key="5">
    <source>
        <dbReference type="ARBA" id="ARBA00022989"/>
    </source>
</evidence>
<evidence type="ECO:0000313" key="10">
    <source>
        <dbReference type="EMBL" id="TSI12841.1"/>
    </source>
</evidence>
<dbReference type="Proteomes" id="UP000316406">
    <property type="component" value="Unassembled WGS sequence"/>
</dbReference>
<feature type="transmembrane region" description="Helical" evidence="7">
    <location>
        <begin position="279"/>
        <end position="300"/>
    </location>
</feature>
<dbReference type="SUPFAM" id="SSF161098">
    <property type="entry name" value="MetI-like"/>
    <property type="match status" value="1"/>
</dbReference>
<evidence type="ECO:0000259" key="9">
    <source>
        <dbReference type="PROSITE" id="PS50928"/>
    </source>
</evidence>
<dbReference type="PROSITE" id="PS50928">
    <property type="entry name" value="ABC_TM1"/>
    <property type="match status" value="1"/>
</dbReference>
<proteinExistence type="inferred from homology"/>
<evidence type="ECO:0000256" key="3">
    <source>
        <dbReference type="ARBA" id="ARBA00022475"/>
    </source>
</evidence>
<keyword evidence="5 7" id="KW-1133">Transmembrane helix</keyword>
<protein>
    <submittedName>
        <fullName evidence="10">ABC transporter permease</fullName>
    </submittedName>
</protein>
<organism evidence="10 11">
    <name type="scientific">Brevibacterium aurantiacum</name>
    <dbReference type="NCBI Taxonomy" id="273384"/>
    <lineage>
        <taxon>Bacteria</taxon>
        <taxon>Bacillati</taxon>
        <taxon>Actinomycetota</taxon>
        <taxon>Actinomycetes</taxon>
        <taxon>Micrococcales</taxon>
        <taxon>Brevibacteriaceae</taxon>
        <taxon>Brevibacterium</taxon>
    </lineage>
</organism>
<evidence type="ECO:0000256" key="7">
    <source>
        <dbReference type="RuleBase" id="RU363032"/>
    </source>
</evidence>
<dbReference type="Pfam" id="PF00528">
    <property type="entry name" value="BPD_transp_1"/>
    <property type="match status" value="1"/>
</dbReference>
<feature type="transmembrane region" description="Helical" evidence="7">
    <location>
        <begin position="234"/>
        <end position="259"/>
    </location>
</feature>
<feature type="transmembrane region" description="Helical" evidence="7">
    <location>
        <begin position="206"/>
        <end position="222"/>
    </location>
</feature>
<dbReference type="GO" id="GO:0005886">
    <property type="term" value="C:plasma membrane"/>
    <property type="evidence" value="ECO:0007669"/>
    <property type="project" value="UniProtKB-SubCell"/>
</dbReference>
<keyword evidence="11" id="KW-1185">Reference proteome</keyword>
<feature type="transmembrane region" description="Helical" evidence="7">
    <location>
        <begin position="47"/>
        <end position="71"/>
    </location>
</feature>
<gene>
    <name evidence="10" type="ORF">FO013_18840</name>
</gene>
<evidence type="ECO:0000256" key="6">
    <source>
        <dbReference type="ARBA" id="ARBA00023136"/>
    </source>
</evidence>
<keyword evidence="2 7" id="KW-0813">Transport</keyword>
<keyword evidence="3" id="KW-1003">Cell membrane</keyword>
<feature type="transmembrane region" description="Helical" evidence="7">
    <location>
        <begin position="176"/>
        <end position="194"/>
    </location>
</feature>
<evidence type="ECO:0000256" key="2">
    <source>
        <dbReference type="ARBA" id="ARBA00022448"/>
    </source>
</evidence>
<dbReference type="Gene3D" id="1.10.3720.10">
    <property type="entry name" value="MetI-like"/>
    <property type="match status" value="1"/>
</dbReference>
<dbReference type="InterPro" id="IPR035906">
    <property type="entry name" value="MetI-like_sf"/>
</dbReference>
<dbReference type="EMBL" id="VLTK01000014">
    <property type="protein sequence ID" value="TSI12841.1"/>
    <property type="molecule type" value="Genomic_DNA"/>
</dbReference>
<dbReference type="InterPro" id="IPR000515">
    <property type="entry name" value="MetI-like"/>
</dbReference>
<name>A0A556C618_BREAU</name>
<dbReference type="PANTHER" id="PTHR43386:SF6">
    <property type="entry name" value="ABC TRANSPORTER PERMEASE PROTEIN"/>
    <property type="match status" value="1"/>
</dbReference>
<evidence type="ECO:0000256" key="4">
    <source>
        <dbReference type="ARBA" id="ARBA00022692"/>
    </source>
</evidence>
<accession>A0A556C618</accession>
<dbReference type="AlphaFoldDB" id="A0A556C618"/>
<evidence type="ECO:0000256" key="8">
    <source>
        <dbReference type="SAM" id="MobiDB-lite"/>
    </source>
</evidence>
<feature type="transmembrane region" description="Helical" evidence="7">
    <location>
        <begin position="115"/>
        <end position="139"/>
    </location>
</feature>
<keyword evidence="6 7" id="KW-0472">Membrane</keyword>
<dbReference type="CDD" id="cd06261">
    <property type="entry name" value="TM_PBP2"/>
    <property type="match status" value="1"/>
</dbReference>
<comment type="similarity">
    <text evidence="7">Belongs to the binding-protein-dependent transport system permease family.</text>
</comment>
<feature type="domain" description="ABC transmembrane type-1" evidence="9">
    <location>
        <begin position="111"/>
        <end position="301"/>
    </location>
</feature>
<dbReference type="OrthoDB" id="9812701at2"/>
<comment type="subcellular location">
    <subcellularLocation>
        <location evidence="1 7">Cell membrane</location>
        <topology evidence="1 7">Multi-pass membrane protein</topology>
    </subcellularLocation>
</comment>
<dbReference type="GO" id="GO:0055085">
    <property type="term" value="P:transmembrane transport"/>
    <property type="evidence" value="ECO:0007669"/>
    <property type="project" value="InterPro"/>
</dbReference>
<reference evidence="10 11" key="1">
    <citation type="submission" date="2019-07" db="EMBL/GenBank/DDBJ databases">
        <title>Draft genome sequence of Brevibacterium aurantiacum XU54 isolated from Xinjiang China.</title>
        <authorList>
            <person name="Xu X."/>
        </authorList>
    </citation>
    <scope>NUCLEOTIDE SEQUENCE [LARGE SCALE GENOMIC DNA]</scope>
    <source>
        <strain evidence="10 11">XU54</strain>
    </source>
</reference>
<comment type="caution">
    <text evidence="10">The sequence shown here is derived from an EMBL/GenBank/DDBJ whole genome shotgun (WGS) entry which is preliminary data.</text>
</comment>
<keyword evidence="4 7" id="KW-0812">Transmembrane</keyword>
<evidence type="ECO:0000313" key="11">
    <source>
        <dbReference type="Proteomes" id="UP000316406"/>
    </source>
</evidence>